<dbReference type="AlphaFoldDB" id="A0AAE1RLA6"/>
<feature type="compositionally biased region" description="Low complexity" evidence="1">
    <location>
        <begin position="135"/>
        <end position="150"/>
    </location>
</feature>
<gene>
    <name evidence="2" type="ORF">RND71_028570</name>
</gene>
<feature type="region of interest" description="Disordered" evidence="1">
    <location>
        <begin position="135"/>
        <end position="154"/>
    </location>
</feature>
<dbReference type="Proteomes" id="UP001291623">
    <property type="component" value="Unassembled WGS sequence"/>
</dbReference>
<accession>A0AAE1RLA6</accession>
<evidence type="ECO:0000256" key="1">
    <source>
        <dbReference type="SAM" id="MobiDB-lite"/>
    </source>
</evidence>
<proteinExistence type="predicted"/>
<dbReference type="EMBL" id="JAVYJV010000015">
    <property type="protein sequence ID" value="KAK4353052.1"/>
    <property type="molecule type" value="Genomic_DNA"/>
</dbReference>
<evidence type="ECO:0000313" key="3">
    <source>
        <dbReference type="Proteomes" id="UP001291623"/>
    </source>
</evidence>
<reference evidence="2" key="1">
    <citation type="submission" date="2023-12" db="EMBL/GenBank/DDBJ databases">
        <title>Genome assembly of Anisodus tanguticus.</title>
        <authorList>
            <person name="Wang Y.-J."/>
        </authorList>
    </citation>
    <scope>NUCLEOTIDE SEQUENCE</scope>
    <source>
        <strain evidence="2">KB-2021</strain>
        <tissue evidence="2">Leaf</tissue>
    </source>
</reference>
<comment type="caution">
    <text evidence="2">The sequence shown here is derived from an EMBL/GenBank/DDBJ whole genome shotgun (WGS) entry which is preliminary data.</text>
</comment>
<sequence length="207" mass="22683">MGKKKQYLGGSHVRGVTVPVYHEGINSMYFGNSGTPHREYEENIPLKNIESQWVWLVEVIEALGNIPPWIHPRTLIQKASLNIEAKFWKKKKKKASVQSIDLTVGFEEMAQPTTTTMSAPPSAFIGIASSSTTVGSTSSGVPPTTSVAPPQGVRPSSVARTLGVVDSKVTNFIKTIPDMIKAAVVEVNKDLRERVDGLEKRIEKVEE</sequence>
<evidence type="ECO:0000313" key="2">
    <source>
        <dbReference type="EMBL" id="KAK4353052.1"/>
    </source>
</evidence>
<protein>
    <submittedName>
        <fullName evidence="2">Uncharacterized protein</fullName>
    </submittedName>
</protein>
<name>A0AAE1RLA6_9SOLA</name>
<organism evidence="2 3">
    <name type="scientific">Anisodus tanguticus</name>
    <dbReference type="NCBI Taxonomy" id="243964"/>
    <lineage>
        <taxon>Eukaryota</taxon>
        <taxon>Viridiplantae</taxon>
        <taxon>Streptophyta</taxon>
        <taxon>Embryophyta</taxon>
        <taxon>Tracheophyta</taxon>
        <taxon>Spermatophyta</taxon>
        <taxon>Magnoliopsida</taxon>
        <taxon>eudicotyledons</taxon>
        <taxon>Gunneridae</taxon>
        <taxon>Pentapetalae</taxon>
        <taxon>asterids</taxon>
        <taxon>lamiids</taxon>
        <taxon>Solanales</taxon>
        <taxon>Solanaceae</taxon>
        <taxon>Solanoideae</taxon>
        <taxon>Hyoscyameae</taxon>
        <taxon>Anisodus</taxon>
    </lineage>
</organism>
<keyword evidence="3" id="KW-1185">Reference proteome</keyword>